<evidence type="ECO:0008006" key="4">
    <source>
        <dbReference type="Google" id="ProtNLM"/>
    </source>
</evidence>
<evidence type="ECO:0000313" key="3">
    <source>
        <dbReference type="Proteomes" id="UP000635565"/>
    </source>
</evidence>
<evidence type="ECO:0000256" key="1">
    <source>
        <dbReference type="SAM" id="MobiDB-lite"/>
    </source>
</evidence>
<gene>
    <name evidence="2" type="ORF">KSZ_41780</name>
</gene>
<name>A0ABQ3VIZ0_9CHLR</name>
<dbReference type="SUPFAM" id="SSF48371">
    <property type="entry name" value="ARM repeat"/>
    <property type="match status" value="1"/>
</dbReference>
<dbReference type="PANTHER" id="PTHR12697">
    <property type="entry name" value="PBS LYASE HEAT-LIKE PROTEIN"/>
    <property type="match status" value="1"/>
</dbReference>
<accession>A0ABQ3VIZ0</accession>
<protein>
    <recommendedName>
        <fullName evidence="4">HEAT repeat domain-containing protein</fullName>
    </recommendedName>
</protein>
<organism evidence="2 3">
    <name type="scientific">Dictyobacter formicarum</name>
    <dbReference type="NCBI Taxonomy" id="2778368"/>
    <lineage>
        <taxon>Bacteria</taxon>
        <taxon>Bacillati</taxon>
        <taxon>Chloroflexota</taxon>
        <taxon>Ktedonobacteria</taxon>
        <taxon>Ktedonobacterales</taxon>
        <taxon>Dictyobacteraceae</taxon>
        <taxon>Dictyobacter</taxon>
    </lineage>
</organism>
<dbReference type="Proteomes" id="UP000635565">
    <property type="component" value="Unassembled WGS sequence"/>
</dbReference>
<feature type="region of interest" description="Disordered" evidence="1">
    <location>
        <begin position="1"/>
        <end position="38"/>
    </location>
</feature>
<sequence>MTPHSDPYTQNSHNIEQQPIPTSMPPASEITPPMGETPPQVLAEQAAEGHRGAAWRLMIWILKNDPRAMIAVSSLEDDRLARNLLEFIALGTWAGKPFVVPLPLRSPYARTRLRTLFLPDAGMDSERARRVLLAGMASPNPHMRENAAYILGLIGNRNDVPVLIEALKDAVPSVRFQAAKALGRMHAIEAVPALLSALHSADEFLGSQIFQSLVQIGGAAVPDLIAECSSISAWTRWHCVRALGEINDARAIPILAQSLNDPDHGVAWMAAKELIQFGKLIVVPTLQVLMSADTSPWLAETGSYVLHQLYLRYIKLKPYLAPLVQEMQQSSFKIGTAYTAQKTLRQIEKDKVLQSSTRELSATEWT</sequence>
<dbReference type="InterPro" id="IPR011989">
    <property type="entry name" value="ARM-like"/>
</dbReference>
<keyword evidence="3" id="KW-1185">Reference proteome</keyword>
<dbReference type="Pfam" id="PF13646">
    <property type="entry name" value="HEAT_2"/>
    <property type="match status" value="2"/>
</dbReference>
<dbReference type="InterPro" id="IPR016024">
    <property type="entry name" value="ARM-type_fold"/>
</dbReference>
<proteinExistence type="predicted"/>
<dbReference type="SMART" id="SM00567">
    <property type="entry name" value="EZ_HEAT"/>
    <property type="match status" value="3"/>
</dbReference>
<feature type="compositionally biased region" description="Polar residues" evidence="1">
    <location>
        <begin position="7"/>
        <end position="21"/>
    </location>
</feature>
<comment type="caution">
    <text evidence="2">The sequence shown here is derived from an EMBL/GenBank/DDBJ whole genome shotgun (WGS) entry which is preliminary data.</text>
</comment>
<dbReference type="EMBL" id="BNJJ01000011">
    <property type="protein sequence ID" value="GHO86172.1"/>
    <property type="molecule type" value="Genomic_DNA"/>
</dbReference>
<dbReference type="RefSeq" id="WP_201363828.1">
    <property type="nucleotide sequence ID" value="NZ_BNJJ01000011.1"/>
</dbReference>
<dbReference type="PANTHER" id="PTHR12697:SF5">
    <property type="entry name" value="DEOXYHYPUSINE HYDROXYLASE"/>
    <property type="match status" value="1"/>
</dbReference>
<evidence type="ECO:0000313" key="2">
    <source>
        <dbReference type="EMBL" id="GHO86172.1"/>
    </source>
</evidence>
<dbReference type="Gene3D" id="1.25.10.10">
    <property type="entry name" value="Leucine-rich Repeat Variant"/>
    <property type="match status" value="2"/>
</dbReference>
<reference evidence="2 3" key="1">
    <citation type="journal article" date="2021" name="Int. J. Syst. Evol. Microbiol.">
        <title>Reticulibacter mediterranei gen. nov., sp. nov., within the new family Reticulibacteraceae fam. nov., and Ktedonospora formicarum gen. nov., sp. nov., Ktedonobacter robiniae sp. nov., Dictyobacter formicarum sp. nov. and Dictyobacter arantiisoli sp. nov., belonging to the class Ktedonobacteria.</title>
        <authorList>
            <person name="Yabe S."/>
            <person name="Zheng Y."/>
            <person name="Wang C.M."/>
            <person name="Sakai Y."/>
            <person name="Abe K."/>
            <person name="Yokota A."/>
            <person name="Donadio S."/>
            <person name="Cavaletti L."/>
            <person name="Monciardini P."/>
        </authorList>
    </citation>
    <scope>NUCLEOTIDE SEQUENCE [LARGE SCALE GENOMIC DNA]</scope>
    <source>
        <strain evidence="2 3">SOSP1-9</strain>
    </source>
</reference>
<dbReference type="InterPro" id="IPR004155">
    <property type="entry name" value="PBS_lyase_HEAT"/>
</dbReference>